<feature type="transmembrane region" description="Helical" evidence="4">
    <location>
        <begin position="294"/>
        <end position="311"/>
    </location>
</feature>
<keyword evidence="3 4" id="KW-0472">Membrane</keyword>
<evidence type="ECO:0000256" key="1">
    <source>
        <dbReference type="ARBA" id="ARBA00022692"/>
    </source>
</evidence>
<dbReference type="GO" id="GO:0022857">
    <property type="term" value="F:transmembrane transporter activity"/>
    <property type="evidence" value="ECO:0007669"/>
    <property type="project" value="InterPro"/>
</dbReference>
<feature type="transmembrane region" description="Helical" evidence="4">
    <location>
        <begin position="44"/>
        <end position="65"/>
    </location>
</feature>
<feature type="transmembrane region" description="Helical" evidence="4">
    <location>
        <begin position="20"/>
        <end position="37"/>
    </location>
</feature>
<feature type="transmembrane region" description="Helical" evidence="4">
    <location>
        <begin position="323"/>
        <end position="344"/>
    </location>
</feature>
<feature type="transmembrane region" description="Helical" evidence="4">
    <location>
        <begin position="139"/>
        <end position="157"/>
    </location>
</feature>
<reference evidence="6 7" key="1">
    <citation type="submission" date="2019-07" db="EMBL/GenBank/DDBJ databases">
        <title>Sulfurimonas paralvinellae sp. nov., a novel mesophilic, hydrogen- and sulfur-oxidizing chemolithoautotroph within the Epsilonproteo- bacteria isolated from a deep-sea hydrothermal vent polychaete nest, reclassification of Thiomicrospira denitrificans as Sulfurimonas denitrificans comb. nov. and emended description of the genus Sulfurimonas.</title>
        <authorList>
            <person name="Wang S."/>
            <person name="Jiang L."/>
            <person name="Shao Z."/>
        </authorList>
    </citation>
    <scope>NUCLEOTIDE SEQUENCE [LARGE SCALE GENOMIC DNA]</scope>
    <source>
        <strain evidence="6 7">GO25</strain>
    </source>
</reference>
<evidence type="ECO:0000259" key="5">
    <source>
        <dbReference type="PROSITE" id="PS50850"/>
    </source>
</evidence>
<dbReference type="InterPro" id="IPR011701">
    <property type="entry name" value="MFS"/>
</dbReference>
<feature type="transmembrane region" description="Helical" evidence="4">
    <location>
        <begin position="243"/>
        <end position="260"/>
    </location>
</feature>
<evidence type="ECO:0000256" key="3">
    <source>
        <dbReference type="ARBA" id="ARBA00023136"/>
    </source>
</evidence>
<dbReference type="Proteomes" id="UP000593580">
    <property type="component" value="Chromosome"/>
</dbReference>
<dbReference type="Gene3D" id="1.20.1250.20">
    <property type="entry name" value="MFS general substrate transporter like domains"/>
    <property type="match status" value="2"/>
</dbReference>
<name>A0A7M1B6Z7_9BACT</name>
<dbReference type="CDD" id="cd17370">
    <property type="entry name" value="MFS_MJ1317_like"/>
    <property type="match status" value="1"/>
</dbReference>
<evidence type="ECO:0000256" key="2">
    <source>
        <dbReference type="ARBA" id="ARBA00022989"/>
    </source>
</evidence>
<evidence type="ECO:0000313" key="7">
    <source>
        <dbReference type="Proteomes" id="UP000593580"/>
    </source>
</evidence>
<dbReference type="SUPFAM" id="SSF103473">
    <property type="entry name" value="MFS general substrate transporter"/>
    <property type="match status" value="1"/>
</dbReference>
<proteinExistence type="predicted"/>
<evidence type="ECO:0000313" key="6">
    <source>
        <dbReference type="EMBL" id="QOP45484.1"/>
    </source>
</evidence>
<feature type="domain" description="Major facilitator superfamily (MFS) profile" evidence="5">
    <location>
        <begin position="1"/>
        <end position="381"/>
    </location>
</feature>
<keyword evidence="7" id="KW-1185">Reference proteome</keyword>
<sequence length="382" mass="42170">MKNINTNIIALGWVSFFTDMASSMVTTLLPIFVVYVLHEGVDKLGVIIAIATFVSYSLRIVFGYLSDKYQIVKPFVVGGYLISAITKPLLMFTHSYASVALLRSVERMGKAVRSASKDSLISTYSEKSKAGKSFGFHKMMDVSGEMSGALIVVAVFYFTARNETFIRDIFGWTLIPGLIGVLIALFFVQDAPKVTKKSVVVAQKEDYKLLWILGSYFLFVFFLMSDQYFILQAKESGMTLFEIPLLVIVSTLTQALLSYYSGTLIDRIGSKVMLFIAYLFGIGSIISLGYGNVWAAFVLLGAFTVISLNAMRAYISKNALSQGFIYGIFYGGVAIFSALGALSIGEIWHQFSFHNAVLFSITGCSFVALVLFVSFWFKSPTA</sequence>
<feature type="transmembrane region" description="Helical" evidence="4">
    <location>
        <begin position="272"/>
        <end position="288"/>
    </location>
</feature>
<dbReference type="AlphaFoldDB" id="A0A7M1B6Z7"/>
<dbReference type="KEGG" id="spal:FM071_03985"/>
<dbReference type="Pfam" id="PF07690">
    <property type="entry name" value="MFS_1"/>
    <property type="match status" value="1"/>
</dbReference>
<feature type="transmembrane region" description="Helical" evidence="4">
    <location>
        <begin position="169"/>
        <end position="188"/>
    </location>
</feature>
<dbReference type="RefSeq" id="WP_193111728.1">
    <property type="nucleotide sequence ID" value="NZ_CP041406.1"/>
</dbReference>
<evidence type="ECO:0000256" key="4">
    <source>
        <dbReference type="SAM" id="Phobius"/>
    </source>
</evidence>
<dbReference type="PROSITE" id="PS50850">
    <property type="entry name" value="MFS"/>
    <property type="match status" value="1"/>
</dbReference>
<accession>A0A7M1B6Z7</accession>
<dbReference type="PANTHER" id="PTHR23518:SF2">
    <property type="entry name" value="MAJOR FACILITATOR SUPERFAMILY TRANSPORTER"/>
    <property type="match status" value="1"/>
</dbReference>
<protein>
    <submittedName>
        <fullName evidence="6">MFS transporter</fullName>
    </submittedName>
</protein>
<organism evidence="6 7">
    <name type="scientific">Sulfurimonas paralvinellae</name>
    <dbReference type="NCBI Taxonomy" id="317658"/>
    <lineage>
        <taxon>Bacteria</taxon>
        <taxon>Pseudomonadati</taxon>
        <taxon>Campylobacterota</taxon>
        <taxon>Epsilonproteobacteria</taxon>
        <taxon>Campylobacterales</taxon>
        <taxon>Sulfurimonadaceae</taxon>
        <taxon>Sulfurimonas</taxon>
    </lineage>
</organism>
<keyword evidence="1 4" id="KW-0812">Transmembrane</keyword>
<gene>
    <name evidence="6" type="ORF">FM071_03985</name>
</gene>
<feature type="transmembrane region" description="Helical" evidence="4">
    <location>
        <begin position="356"/>
        <end position="377"/>
    </location>
</feature>
<dbReference type="PANTHER" id="PTHR23518">
    <property type="entry name" value="C-METHYLTRANSFERASE"/>
    <property type="match status" value="1"/>
</dbReference>
<dbReference type="InterPro" id="IPR036259">
    <property type="entry name" value="MFS_trans_sf"/>
</dbReference>
<dbReference type="InterPro" id="IPR020846">
    <property type="entry name" value="MFS_dom"/>
</dbReference>
<feature type="transmembrane region" description="Helical" evidence="4">
    <location>
        <begin position="77"/>
        <end position="102"/>
    </location>
</feature>
<keyword evidence="2 4" id="KW-1133">Transmembrane helix</keyword>
<dbReference type="EMBL" id="CP041406">
    <property type="protein sequence ID" value="QOP45484.1"/>
    <property type="molecule type" value="Genomic_DNA"/>
</dbReference>
<feature type="transmembrane region" description="Helical" evidence="4">
    <location>
        <begin position="209"/>
        <end position="231"/>
    </location>
</feature>